<protein>
    <recommendedName>
        <fullName evidence="4">Phage portal protein</fullName>
    </recommendedName>
</protein>
<feature type="compositionally biased region" description="Pro residues" evidence="1">
    <location>
        <begin position="507"/>
        <end position="523"/>
    </location>
</feature>
<accession>A0A7W9DQ42</accession>
<reference evidence="2 3" key="1">
    <citation type="submission" date="2020-08" db="EMBL/GenBank/DDBJ databases">
        <title>Sequencing the genomes of 1000 actinobacteria strains.</title>
        <authorList>
            <person name="Klenk H.-P."/>
        </authorList>
    </citation>
    <scope>NUCLEOTIDE SEQUENCE [LARGE SCALE GENOMIC DNA]</scope>
    <source>
        <strain evidence="2 3">DSM 45790</strain>
    </source>
</reference>
<keyword evidence="3" id="KW-1185">Reference proteome</keyword>
<sequence length="523" mass="57931">MPLPAPNTAWPPPALADIYRDYDEADAWYSGDKTRLATYYTRAAQPERDREHWHQYVHRMWAQSHDLTRPDSRLHVPLAGDIAATSADLLFSEPPTFTVEDATTQERLEEILEEGGVHMRLLEAAEVDSGLGDVYIKLCWDGDVAQRPIWAIEHGDAAIPTFRWGRLTEVTFWRELERNGDQVMRFLEHHEPGLITYALFEGTGKNLGQPVPLDSREDVAEMTRGADADGRQDTKIGPLLTATHIPNMRPNRKHRGLPFGRSDYAAPCYDLFDALDQVWTSWMRDIRLARARLIVPRGYLTSLGPGQGAAFDAECEIWEELDMDPTQGGGITLSQFAIRVAEHQASAESIIGQAVRSAGYSAQTFGLAGDVAATATEVAARERRSMVTRDRKIQYWAPALRRIVEATLALDRSLGWSSVEPVMPTVEFGSAVSQDAESVARTLQLLEAARAASLDTKVRMLHPDWDDDQVREEVQRIKDDEGAPVGDPLAVRPRDQPPAGAEEPPPEDVPPAAGPPAGGPNSQ</sequence>
<proteinExistence type="predicted"/>
<dbReference type="Proteomes" id="UP000588112">
    <property type="component" value="Unassembled WGS sequence"/>
</dbReference>
<organism evidence="2 3">
    <name type="scientific">Sphaerisporangium krabiense</name>
    <dbReference type="NCBI Taxonomy" id="763782"/>
    <lineage>
        <taxon>Bacteria</taxon>
        <taxon>Bacillati</taxon>
        <taxon>Actinomycetota</taxon>
        <taxon>Actinomycetes</taxon>
        <taxon>Streptosporangiales</taxon>
        <taxon>Streptosporangiaceae</taxon>
        <taxon>Sphaerisporangium</taxon>
    </lineage>
</organism>
<gene>
    <name evidence="2" type="ORF">BJ981_002333</name>
</gene>
<name>A0A7W9DQ42_9ACTN</name>
<evidence type="ECO:0000313" key="3">
    <source>
        <dbReference type="Proteomes" id="UP000588112"/>
    </source>
</evidence>
<dbReference type="EMBL" id="JACHBR010000001">
    <property type="protein sequence ID" value="MBB5626634.1"/>
    <property type="molecule type" value="Genomic_DNA"/>
</dbReference>
<dbReference type="AlphaFoldDB" id="A0A7W9DQ42"/>
<dbReference type="RefSeq" id="WP_184610710.1">
    <property type="nucleotide sequence ID" value="NZ_BOOS01000029.1"/>
</dbReference>
<evidence type="ECO:0000313" key="2">
    <source>
        <dbReference type="EMBL" id="MBB5626634.1"/>
    </source>
</evidence>
<evidence type="ECO:0008006" key="4">
    <source>
        <dbReference type="Google" id="ProtNLM"/>
    </source>
</evidence>
<feature type="region of interest" description="Disordered" evidence="1">
    <location>
        <begin position="473"/>
        <end position="523"/>
    </location>
</feature>
<evidence type="ECO:0000256" key="1">
    <source>
        <dbReference type="SAM" id="MobiDB-lite"/>
    </source>
</evidence>
<comment type="caution">
    <text evidence="2">The sequence shown here is derived from an EMBL/GenBank/DDBJ whole genome shotgun (WGS) entry which is preliminary data.</text>
</comment>